<sequence length="473" mass="52346">MGMCASEPRNWPGQPAVTSRPILYTPCSQWPYCEKRCSYCKFNKYISRGVEEAAMRSCLVTEVQTLLQLSGVRRVESVFFGGGTPSLASPHTVAAVLEAVAQATYLPTHSEVTLEANPTSAPGSRLAAFRAAGVNRLSIGLQSLDDTELHMLERTHSASDALQTLAEARSLFPGRISVDLMLGLPTQQVGPWLGQLQELLCHCDDHISLYQLSLERGTALFAQVQQGTLPAPDPELAAEMYQEGRAILREAGFRQYEVSNFARNGAGRYIREARIQTLEPNNWMKEVMLFGHGTRKHTPLGELELLEEVLAMGLRTDVGITHQRTAKLSWVPATWGHALGPGGTMKSLKKESRLRIPSRFFEAAESLKEKKRAKVSEQPTPPIQEETEPVSNVLQGDDILALAIKKEDLKKQHIPRFTETEDKPVITQKFIIRKPKPKDPRRKVCHLVAHPATPDATTKPLDYSGMPSFGPGL</sequence>
<proteinExistence type="predicted"/>
<dbReference type="AlphaFoldDB" id="L5JSC4"/>
<evidence type="ECO:0000313" key="7">
    <source>
        <dbReference type="EMBL" id="ELK01666.1"/>
    </source>
</evidence>
<dbReference type="Proteomes" id="UP000010552">
    <property type="component" value="Unassembled WGS sequence"/>
</dbReference>
<dbReference type="InterPro" id="IPR013785">
    <property type="entry name" value="Aldolase_TIM"/>
</dbReference>
<dbReference type="PANTHER" id="PTHR13932:SF5">
    <property type="entry name" value="RADICAL S-ADENOSYL METHIONINE DOMAIN-CONTAINING PROTEIN 1, MITOCHONDRIAL"/>
    <property type="match status" value="1"/>
</dbReference>
<evidence type="ECO:0000313" key="8">
    <source>
        <dbReference type="Proteomes" id="UP000010552"/>
    </source>
</evidence>
<organism evidence="7 8">
    <name type="scientific">Pteropus alecto</name>
    <name type="common">Black flying fox</name>
    <dbReference type="NCBI Taxonomy" id="9402"/>
    <lineage>
        <taxon>Eukaryota</taxon>
        <taxon>Metazoa</taxon>
        <taxon>Chordata</taxon>
        <taxon>Craniata</taxon>
        <taxon>Vertebrata</taxon>
        <taxon>Euteleostomi</taxon>
        <taxon>Mammalia</taxon>
        <taxon>Eutheria</taxon>
        <taxon>Laurasiatheria</taxon>
        <taxon>Chiroptera</taxon>
        <taxon>Yinpterochiroptera</taxon>
        <taxon>Pteropodoidea</taxon>
        <taxon>Pteropodidae</taxon>
        <taxon>Pteropodinae</taxon>
        <taxon>Pteropus</taxon>
    </lineage>
</organism>
<feature type="domain" description="Radical SAM core" evidence="6">
    <location>
        <begin position="17"/>
        <end position="254"/>
    </location>
</feature>
<dbReference type="SFLD" id="SFLDS00029">
    <property type="entry name" value="Radical_SAM"/>
    <property type="match status" value="1"/>
</dbReference>
<name>L5JSC4_PTEAL</name>
<dbReference type="SUPFAM" id="SSF102114">
    <property type="entry name" value="Radical SAM enzymes"/>
    <property type="match status" value="1"/>
</dbReference>
<reference evidence="8" key="1">
    <citation type="journal article" date="2013" name="Science">
        <title>Comparative analysis of bat genomes provides insight into the evolution of flight and immunity.</title>
        <authorList>
            <person name="Zhang G."/>
            <person name="Cowled C."/>
            <person name="Shi Z."/>
            <person name="Huang Z."/>
            <person name="Bishop-Lilly K.A."/>
            <person name="Fang X."/>
            <person name="Wynne J.W."/>
            <person name="Xiong Z."/>
            <person name="Baker M.L."/>
            <person name="Zhao W."/>
            <person name="Tachedjian M."/>
            <person name="Zhu Y."/>
            <person name="Zhou P."/>
            <person name="Jiang X."/>
            <person name="Ng J."/>
            <person name="Yang L."/>
            <person name="Wu L."/>
            <person name="Xiao J."/>
            <person name="Feng Y."/>
            <person name="Chen Y."/>
            <person name="Sun X."/>
            <person name="Zhang Y."/>
            <person name="Marsh G.A."/>
            <person name="Crameri G."/>
            <person name="Broder C.C."/>
            <person name="Frey K.G."/>
            <person name="Wang L.F."/>
            <person name="Wang J."/>
        </authorList>
    </citation>
    <scope>NUCLEOTIDE SEQUENCE [LARGE SCALE GENOMIC DNA]</scope>
</reference>
<dbReference type="Gene3D" id="3.20.20.70">
    <property type="entry name" value="Aldolase class I"/>
    <property type="match status" value="1"/>
</dbReference>
<keyword evidence="8" id="KW-1185">Reference proteome</keyword>
<dbReference type="eggNOG" id="ENOG502QT8X">
    <property type="taxonomic scope" value="Eukaryota"/>
</dbReference>
<dbReference type="SMART" id="SM00729">
    <property type="entry name" value="Elp3"/>
    <property type="match status" value="1"/>
</dbReference>
<evidence type="ECO:0000256" key="2">
    <source>
        <dbReference type="ARBA" id="ARBA00022723"/>
    </source>
</evidence>
<dbReference type="InterPro" id="IPR006638">
    <property type="entry name" value="Elp3/MiaA/NifB-like_rSAM"/>
</dbReference>
<evidence type="ECO:0000259" key="6">
    <source>
        <dbReference type="PROSITE" id="PS51918"/>
    </source>
</evidence>
<dbReference type="GO" id="GO:0006779">
    <property type="term" value="P:porphyrin-containing compound biosynthetic process"/>
    <property type="evidence" value="ECO:0007669"/>
    <property type="project" value="TreeGrafter"/>
</dbReference>
<dbReference type="EMBL" id="KB031150">
    <property type="protein sequence ID" value="ELK01666.1"/>
    <property type="molecule type" value="Genomic_DNA"/>
</dbReference>
<dbReference type="InterPro" id="IPR058240">
    <property type="entry name" value="rSAM_sf"/>
</dbReference>
<dbReference type="Pfam" id="PF04055">
    <property type="entry name" value="Radical_SAM"/>
    <property type="match status" value="1"/>
</dbReference>
<evidence type="ECO:0000256" key="1">
    <source>
        <dbReference type="ARBA" id="ARBA00022691"/>
    </source>
</evidence>
<dbReference type="PANTHER" id="PTHR13932">
    <property type="entry name" value="COPROPORPHYRINIGEN III OXIDASE"/>
    <property type="match status" value="1"/>
</dbReference>
<dbReference type="GO" id="GO:0003824">
    <property type="term" value="F:catalytic activity"/>
    <property type="evidence" value="ECO:0007669"/>
    <property type="project" value="InterPro"/>
</dbReference>
<keyword evidence="2" id="KW-0479">Metal-binding</keyword>
<dbReference type="FunCoup" id="L5JSC4">
    <property type="interactions" value="118"/>
</dbReference>
<protein>
    <submittedName>
        <fullName evidence="7">Radical S-adenosyl methionine domain-containing protein 1, mitochondrial</fullName>
    </submittedName>
</protein>
<dbReference type="InParanoid" id="L5JSC4"/>
<feature type="region of interest" description="Disordered" evidence="5">
    <location>
        <begin position="369"/>
        <end position="389"/>
    </location>
</feature>
<dbReference type="GO" id="GO:0051539">
    <property type="term" value="F:4 iron, 4 sulfur cluster binding"/>
    <property type="evidence" value="ECO:0007669"/>
    <property type="project" value="TreeGrafter"/>
</dbReference>
<dbReference type="CDD" id="cd01335">
    <property type="entry name" value="Radical_SAM"/>
    <property type="match status" value="1"/>
</dbReference>
<keyword evidence="3" id="KW-0408">Iron</keyword>
<dbReference type="InterPro" id="IPR007197">
    <property type="entry name" value="rSAM"/>
</dbReference>
<evidence type="ECO:0000256" key="5">
    <source>
        <dbReference type="SAM" id="MobiDB-lite"/>
    </source>
</evidence>
<dbReference type="GO" id="GO:0046872">
    <property type="term" value="F:metal ion binding"/>
    <property type="evidence" value="ECO:0007669"/>
    <property type="project" value="UniProtKB-KW"/>
</dbReference>
<dbReference type="GO" id="GO:0005739">
    <property type="term" value="C:mitochondrion"/>
    <property type="evidence" value="ECO:0007669"/>
    <property type="project" value="TreeGrafter"/>
</dbReference>
<gene>
    <name evidence="7" type="ORF">PAL_GLEAN10019728</name>
</gene>
<feature type="region of interest" description="Disordered" evidence="5">
    <location>
        <begin position="451"/>
        <end position="473"/>
    </location>
</feature>
<dbReference type="PROSITE" id="PS51918">
    <property type="entry name" value="RADICAL_SAM"/>
    <property type="match status" value="1"/>
</dbReference>
<keyword evidence="1" id="KW-0949">S-adenosyl-L-methionine</keyword>
<dbReference type="STRING" id="9402.L5JSC4"/>
<accession>L5JSC4</accession>
<keyword evidence="4" id="KW-0411">Iron-sulfur</keyword>
<dbReference type="InterPro" id="IPR034505">
    <property type="entry name" value="Coproporphyrinogen-III_oxidase"/>
</dbReference>
<evidence type="ECO:0000256" key="3">
    <source>
        <dbReference type="ARBA" id="ARBA00023004"/>
    </source>
</evidence>
<evidence type="ECO:0000256" key="4">
    <source>
        <dbReference type="ARBA" id="ARBA00023014"/>
    </source>
</evidence>
<dbReference type="SFLD" id="SFLDG01065">
    <property type="entry name" value="anaerobic_coproporphyrinogen-I"/>
    <property type="match status" value="1"/>
</dbReference>